<dbReference type="InterPro" id="IPR016187">
    <property type="entry name" value="CTDL_fold"/>
</dbReference>
<organism evidence="2 3">
    <name type="scientific">Croceimicrobium hydrocarbonivorans</name>
    <dbReference type="NCBI Taxonomy" id="2761580"/>
    <lineage>
        <taxon>Bacteria</taxon>
        <taxon>Pseudomonadati</taxon>
        <taxon>Bacteroidota</taxon>
        <taxon>Flavobacteriia</taxon>
        <taxon>Flavobacteriales</taxon>
        <taxon>Owenweeksiaceae</taxon>
        <taxon>Croceimicrobium</taxon>
    </lineage>
</organism>
<name>A0A7H0VIS8_9FLAO</name>
<evidence type="ECO:0000259" key="1">
    <source>
        <dbReference type="Pfam" id="PF03781"/>
    </source>
</evidence>
<gene>
    <name evidence="2" type="ORF">H4K34_07225</name>
</gene>
<proteinExistence type="predicted"/>
<dbReference type="Gene3D" id="3.90.1580.10">
    <property type="entry name" value="paralog of FGE (formylglycine-generating enzyme)"/>
    <property type="match status" value="1"/>
</dbReference>
<dbReference type="InterPro" id="IPR051043">
    <property type="entry name" value="Sulfatase_Mod_Factor_Kinase"/>
</dbReference>
<dbReference type="EMBL" id="CP060139">
    <property type="protein sequence ID" value="QNR25626.1"/>
    <property type="molecule type" value="Genomic_DNA"/>
</dbReference>
<dbReference type="SUPFAM" id="SSF56436">
    <property type="entry name" value="C-type lectin-like"/>
    <property type="match status" value="1"/>
</dbReference>
<dbReference type="GO" id="GO:0120147">
    <property type="term" value="F:formylglycine-generating oxidase activity"/>
    <property type="evidence" value="ECO:0007669"/>
    <property type="project" value="TreeGrafter"/>
</dbReference>
<dbReference type="KEGG" id="chyd:H4K34_07225"/>
<dbReference type="PANTHER" id="PTHR23150:SF19">
    <property type="entry name" value="FORMYLGLYCINE-GENERATING ENZYME"/>
    <property type="match status" value="1"/>
</dbReference>
<evidence type="ECO:0000313" key="2">
    <source>
        <dbReference type="EMBL" id="QNR25626.1"/>
    </source>
</evidence>
<sequence>MNKSALRTELDALMLPIPAGSIALRDDRIQKNWEVEINAFRLAKTVVSQELYQAIMGENPAQFVDPQRPVENVSWWEAIQFCNALSRQMELSPCYSIDENKMVTYQAKANGYRLASEAEWQYACQAGSTELRYGPIDDIAWFKENSQGQSQPVGLKEPNAWGLYDMLGNVWEWCSDLYDEEVYGSYRIIRGGGWCDPERGILATNRRRSHPHSFKIDDLGFRIAQNL</sequence>
<dbReference type="Proteomes" id="UP000516305">
    <property type="component" value="Chromosome"/>
</dbReference>
<dbReference type="InterPro" id="IPR005532">
    <property type="entry name" value="SUMF_dom"/>
</dbReference>
<feature type="domain" description="Sulfatase-modifying factor enzyme-like" evidence="1">
    <location>
        <begin position="14"/>
        <end position="224"/>
    </location>
</feature>
<dbReference type="Pfam" id="PF03781">
    <property type="entry name" value="FGE-sulfatase"/>
    <property type="match status" value="1"/>
</dbReference>
<accession>A0A7H0VIS8</accession>
<evidence type="ECO:0000313" key="3">
    <source>
        <dbReference type="Proteomes" id="UP000516305"/>
    </source>
</evidence>
<dbReference type="AlphaFoldDB" id="A0A7H0VIS8"/>
<reference evidence="2 3" key="1">
    <citation type="submission" date="2020-08" db="EMBL/GenBank/DDBJ databases">
        <title>Croceimicrobium hydrocarbonivorans gen. nov., sp. nov., a novel marine bacterium isolated from a bacterial consortium that degrades polyethylene terephthalate.</title>
        <authorList>
            <person name="Liu R."/>
        </authorList>
    </citation>
    <scope>NUCLEOTIDE SEQUENCE [LARGE SCALE GENOMIC DNA]</scope>
    <source>
        <strain evidence="2 3">A20-9</strain>
    </source>
</reference>
<dbReference type="RefSeq" id="WP_210760152.1">
    <property type="nucleotide sequence ID" value="NZ_CP060139.1"/>
</dbReference>
<keyword evidence="3" id="KW-1185">Reference proteome</keyword>
<protein>
    <submittedName>
        <fullName evidence="2">SUMF1/EgtB/PvdO family nonheme iron enzyme</fullName>
    </submittedName>
</protein>
<dbReference type="PANTHER" id="PTHR23150">
    <property type="entry name" value="SULFATASE MODIFYING FACTOR 1, 2"/>
    <property type="match status" value="1"/>
</dbReference>
<dbReference type="InterPro" id="IPR042095">
    <property type="entry name" value="SUMF_sf"/>
</dbReference>